<evidence type="ECO:0000313" key="3">
    <source>
        <dbReference type="EMBL" id="CAL1140080.1"/>
    </source>
</evidence>
<accession>A0A9P1FTX0</accession>
<protein>
    <submittedName>
        <fullName evidence="4">Pentatricopeptide repeat-containing protein, chloroplastic</fullName>
    </submittedName>
</protein>
<evidence type="ECO:0000313" key="2">
    <source>
        <dbReference type="EMBL" id="CAI3986705.1"/>
    </source>
</evidence>
<reference evidence="3" key="2">
    <citation type="submission" date="2024-04" db="EMBL/GenBank/DDBJ databases">
        <authorList>
            <person name="Chen Y."/>
            <person name="Shah S."/>
            <person name="Dougan E. K."/>
            <person name="Thang M."/>
            <person name="Chan C."/>
        </authorList>
    </citation>
    <scope>NUCLEOTIDE SEQUENCE [LARGE SCALE GENOMIC DNA]</scope>
</reference>
<sequence>LARRAMTRRAMNVESAGQRPIGNEEFRSEWQRAAEAAPSKVSKHAALAALADAPDLVVQEAWDSSTFRTSAPGGDLYTQWHRLFAHGTLGDGRGAVELHWKEEDGYGYKVLWLRGWQGSTVPTTFSTSKVKRDYLCTNSDCCLQ</sequence>
<dbReference type="EMBL" id="CAMXCT030001107">
    <property type="protein sequence ID" value="CAL4774017.1"/>
    <property type="molecule type" value="Genomic_DNA"/>
</dbReference>
<dbReference type="Proteomes" id="UP001152797">
    <property type="component" value="Unassembled WGS sequence"/>
</dbReference>
<dbReference type="AlphaFoldDB" id="A0A9P1FTX0"/>
<feature type="non-terminal residue" evidence="2">
    <location>
        <position position="144"/>
    </location>
</feature>
<gene>
    <name evidence="2" type="ORF">C1SCF055_LOCUS14038</name>
</gene>
<keyword evidence="5" id="KW-1185">Reference proteome</keyword>
<organism evidence="2">
    <name type="scientific">Cladocopium goreaui</name>
    <dbReference type="NCBI Taxonomy" id="2562237"/>
    <lineage>
        <taxon>Eukaryota</taxon>
        <taxon>Sar</taxon>
        <taxon>Alveolata</taxon>
        <taxon>Dinophyceae</taxon>
        <taxon>Suessiales</taxon>
        <taxon>Symbiodiniaceae</taxon>
        <taxon>Cladocopium</taxon>
    </lineage>
</organism>
<proteinExistence type="predicted"/>
<evidence type="ECO:0000313" key="5">
    <source>
        <dbReference type="Proteomes" id="UP001152797"/>
    </source>
</evidence>
<evidence type="ECO:0000256" key="1">
    <source>
        <dbReference type="SAM" id="MobiDB-lite"/>
    </source>
</evidence>
<evidence type="ECO:0000313" key="4">
    <source>
        <dbReference type="EMBL" id="CAL4774017.1"/>
    </source>
</evidence>
<name>A0A9P1FTX0_9DINO</name>
<reference evidence="2" key="1">
    <citation type="submission" date="2022-10" db="EMBL/GenBank/DDBJ databases">
        <authorList>
            <person name="Chen Y."/>
            <person name="Dougan E. K."/>
            <person name="Chan C."/>
            <person name="Rhodes N."/>
            <person name="Thang M."/>
        </authorList>
    </citation>
    <scope>NUCLEOTIDE SEQUENCE</scope>
</reference>
<dbReference type="EMBL" id="CAMXCT010001107">
    <property type="protein sequence ID" value="CAI3986705.1"/>
    <property type="molecule type" value="Genomic_DNA"/>
</dbReference>
<comment type="caution">
    <text evidence="2">The sequence shown here is derived from an EMBL/GenBank/DDBJ whole genome shotgun (WGS) entry which is preliminary data.</text>
</comment>
<dbReference type="EMBL" id="CAMXCT020001107">
    <property type="protein sequence ID" value="CAL1140080.1"/>
    <property type="molecule type" value="Genomic_DNA"/>
</dbReference>
<feature type="region of interest" description="Disordered" evidence="1">
    <location>
        <begin position="1"/>
        <end position="23"/>
    </location>
</feature>
<dbReference type="OrthoDB" id="420555at2759"/>